<name>A0ABP0LP37_9DINO</name>
<dbReference type="SUPFAM" id="SSF51445">
    <property type="entry name" value="(Trans)glycosidases"/>
    <property type="match status" value="1"/>
</dbReference>
<dbReference type="Pfam" id="PF00128">
    <property type="entry name" value="Alpha-amylase"/>
    <property type="match status" value="1"/>
</dbReference>
<organism evidence="2 3">
    <name type="scientific">Durusdinium trenchii</name>
    <dbReference type="NCBI Taxonomy" id="1381693"/>
    <lineage>
        <taxon>Eukaryota</taxon>
        <taxon>Sar</taxon>
        <taxon>Alveolata</taxon>
        <taxon>Dinophyceae</taxon>
        <taxon>Suessiales</taxon>
        <taxon>Symbiodiniaceae</taxon>
        <taxon>Durusdinium</taxon>
    </lineage>
</organism>
<dbReference type="PANTHER" id="PTHR10357:SF179">
    <property type="entry name" value="NEUTRAL AND BASIC AMINO ACID TRANSPORT PROTEIN RBAT"/>
    <property type="match status" value="1"/>
</dbReference>
<dbReference type="SMART" id="SM00642">
    <property type="entry name" value="Aamy"/>
    <property type="match status" value="1"/>
</dbReference>
<dbReference type="InterPro" id="IPR017853">
    <property type="entry name" value="GH"/>
</dbReference>
<reference evidence="2 3" key="1">
    <citation type="submission" date="2024-02" db="EMBL/GenBank/DDBJ databases">
        <authorList>
            <person name="Chen Y."/>
            <person name="Shah S."/>
            <person name="Dougan E. K."/>
            <person name="Thang M."/>
            <person name="Chan C."/>
        </authorList>
    </citation>
    <scope>NUCLEOTIDE SEQUENCE [LARGE SCALE GENOMIC DNA]</scope>
</reference>
<sequence>MQSDVHVPPAGIRLATKLRIYPRSFQDSNGDGTGDLKGIKSRLPYLKDLGVGFVWISPVMKSPMRDFGYDISDFHDIDALFGSLQEQPRLGEFLSFEKKDDFKDLVAAADKMGIKVLMDFVPNHSSNESKWFLESKSSKTNPKRNWFLNFQVVQENLSILSAPVPQPCCIENGWAVETTDGEEYYYHAFGEFQPDLNYRNPEVVEAMQEVLRFWLRLGAGGFRIDAVPFLLEDMQLRDVALFLGSSPNHMRVALRVHNYTNNNPQNHEIIQGWRKTVDEFEGRVMFGEIYAPLKDLMQYYGTPEKPEFNVPFNFEVLGADFGEPNDLRQAPIVRRAVRAYAAALPDWCHGNWVLGNHDNHRLMQRLHNDTRLATTVYNFFNLLPGTPVVYQGDEIAMRDEFIPYALCRDPMCLKNPETFTVSGRDPERTPMQWSPGSSALGSKAALAALERLHVRTMYSIVAQLLYFK</sequence>
<feature type="domain" description="Glycosyl hydrolase family 13 catalytic" evidence="1">
    <location>
        <begin position="19"/>
        <end position="428"/>
    </location>
</feature>
<dbReference type="EMBL" id="CAXAMM010017335">
    <property type="protein sequence ID" value="CAK9040920.1"/>
    <property type="molecule type" value="Genomic_DNA"/>
</dbReference>
<evidence type="ECO:0000313" key="3">
    <source>
        <dbReference type="Proteomes" id="UP001642464"/>
    </source>
</evidence>
<dbReference type="InterPro" id="IPR045857">
    <property type="entry name" value="O16G_dom_2"/>
</dbReference>
<proteinExistence type="predicted"/>
<protein>
    <submittedName>
        <fullName evidence="2">Maltase A3 (Larval visceral protein L)</fullName>
    </submittedName>
</protein>
<keyword evidence="3" id="KW-1185">Reference proteome</keyword>
<comment type="caution">
    <text evidence="2">The sequence shown here is derived from an EMBL/GenBank/DDBJ whole genome shotgun (WGS) entry which is preliminary data.</text>
</comment>
<accession>A0ABP0LP37</accession>
<dbReference type="Proteomes" id="UP001642464">
    <property type="component" value="Unassembled WGS sequence"/>
</dbReference>
<dbReference type="Gene3D" id="3.90.400.10">
    <property type="entry name" value="Oligo-1,6-glucosidase, Domain 2"/>
    <property type="match status" value="1"/>
</dbReference>
<evidence type="ECO:0000313" key="2">
    <source>
        <dbReference type="EMBL" id="CAK9040920.1"/>
    </source>
</evidence>
<dbReference type="Gene3D" id="3.20.20.80">
    <property type="entry name" value="Glycosidases"/>
    <property type="match status" value="1"/>
</dbReference>
<dbReference type="InterPro" id="IPR006047">
    <property type="entry name" value="GH13_cat_dom"/>
</dbReference>
<dbReference type="PANTHER" id="PTHR10357">
    <property type="entry name" value="ALPHA-AMYLASE FAMILY MEMBER"/>
    <property type="match status" value="1"/>
</dbReference>
<gene>
    <name evidence="2" type="ORF">SCF082_LOCUS23708</name>
</gene>
<evidence type="ECO:0000259" key="1">
    <source>
        <dbReference type="SMART" id="SM00642"/>
    </source>
</evidence>